<evidence type="ECO:0000313" key="2">
    <source>
        <dbReference type="Proteomes" id="UP000324800"/>
    </source>
</evidence>
<name>A0A5J4TIS7_9EUKA</name>
<feature type="non-terminal residue" evidence="1">
    <location>
        <position position="1"/>
    </location>
</feature>
<organism evidence="1 2">
    <name type="scientific">Streblomastix strix</name>
    <dbReference type="NCBI Taxonomy" id="222440"/>
    <lineage>
        <taxon>Eukaryota</taxon>
        <taxon>Metamonada</taxon>
        <taxon>Preaxostyla</taxon>
        <taxon>Oxymonadida</taxon>
        <taxon>Streblomastigidae</taxon>
        <taxon>Streblomastix</taxon>
    </lineage>
</organism>
<proteinExistence type="predicted"/>
<reference evidence="1 2" key="1">
    <citation type="submission" date="2019-03" db="EMBL/GenBank/DDBJ databases">
        <title>Single cell metagenomics reveals metabolic interactions within the superorganism composed of flagellate Streblomastix strix and complex community of Bacteroidetes bacteria on its surface.</title>
        <authorList>
            <person name="Treitli S.C."/>
            <person name="Kolisko M."/>
            <person name="Husnik F."/>
            <person name="Keeling P."/>
            <person name="Hampl V."/>
        </authorList>
    </citation>
    <scope>NUCLEOTIDE SEQUENCE [LARGE SCALE GENOMIC DNA]</scope>
    <source>
        <strain evidence="1">ST1C</strain>
    </source>
</reference>
<dbReference type="Proteomes" id="UP000324800">
    <property type="component" value="Unassembled WGS sequence"/>
</dbReference>
<protein>
    <submittedName>
        <fullName evidence="1">Uncharacterized protein</fullName>
    </submittedName>
</protein>
<gene>
    <name evidence="1" type="ORF">EZS28_046306</name>
</gene>
<sequence length="420" mass="45509">NINFRQDPDGSISTQIRYAYINTGGERSPDWAKWNVISVPGLIESETSRLFAANPTIQAKSDILKAEASTVKLVPVLLSEVIPELPDMYINASGYGEYSLERGEPNSGNRTPITKDEAIYLKAASNMFTNALSRNMNVNNPADIEQARDIVTNLVSSIYQLPKTTTYGNFNAEQKALAETLASIDANTQYTADGIPVVKDTPEQAKLRSREKLIEGMQKRVSDLDVSQNFNGEFGDISKYTKYGVTPNLIDKDLDWLRAKNQSAFAQFWNGIVVQGGIGEVVGQTIAGFGAIPDKLASYFTKDAYEEGKTFSNPLSEFGDKITNWTREVAPIYEEHPDGGIHGDSGYIASRMPSLLSSISLMIPGLTYTKGLSAAGKALAKAGKAVVGAERVSAAAQTIAKATRNMGKVGKAMDTAYNST</sequence>
<dbReference type="EMBL" id="SNRW01030265">
    <property type="protein sequence ID" value="KAA6358167.1"/>
    <property type="molecule type" value="Genomic_DNA"/>
</dbReference>
<feature type="non-terminal residue" evidence="1">
    <location>
        <position position="420"/>
    </location>
</feature>
<dbReference type="AlphaFoldDB" id="A0A5J4TIS7"/>
<evidence type="ECO:0000313" key="1">
    <source>
        <dbReference type="EMBL" id="KAA6358167.1"/>
    </source>
</evidence>
<accession>A0A5J4TIS7</accession>
<comment type="caution">
    <text evidence="1">The sequence shown here is derived from an EMBL/GenBank/DDBJ whole genome shotgun (WGS) entry which is preliminary data.</text>
</comment>